<evidence type="ECO:0000256" key="6">
    <source>
        <dbReference type="ARBA" id="ARBA00022801"/>
    </source>
</evidence>
<dbReference type="InterPro" id="IPR004419">
    <property type="entry name" value="Pept_A31_hyd_express"/>
</dbReference>
<protein>
    <submittedName>
        <fullName evidence="7">Hydrogenase maturation protease</fullName>
    </submittedName>
</protein>
<evidence type="ECO:0000313" key="7">
    <source>
        <dbReference type="EMBL" id="KUG29640.1"/>
    </source>
</evidence>
<dbReference type="Pfam" id="PF01750">
    <property type="entry name" value="HycI"/>
    <property type="match status" value="1"/>
</dbReference>
<dbReference type="GO" id="GO:0046872">
    <property type="term" value="F:metal ion binding"/>
    <property type="evidence" value="ECO:0007669"/>
    <property type="project" value="UniProtKB-KW"/>
</dbReference>
<comment type="caution">
    <text evidence="7">The sequence shown here is derived from an EMBL/GenBank/DDBJ whole genome shotgun (WGS) entry which is preliminary data.</text>
</comment>
<dbReference type="GO" id="GO:0008047">
    <property type="term" value="F:enzyme activator activity"/>
    <property type="evidence" value="ECO:0007669"/>
    <property type="project" value="InterPro"/>
</dbReference>
<gene>
    <name evidence="7" type="ORF">ASZ90_000466</name>
</gene>
<dbReference type="PANTHER" id="PTHR30302">
    <property type="entry name" value="HYDROGENASE 1 MATURATION PROTEASE"/>
    <property type="match status" value="1"/>
</dbReference>
<organism evidence="7">
    <name type="scientific">hydrocarbon metagenome</name>
    <dbReference type="NCBI Taxonomy" id="938273"/>
    <lineage>
        <taxon>unclassified sequences</taxon>
        <taxon>metagenomes</taxon>
        <taxon>ecological metagenomes</taxon>
    </lineage>
</organism>
<dbReference type="SUPFAM" id="SSF53163">
    <property type="entry name" value="HybD-like"/>
    <property type="match status" value="1"/>
</dbReference>
<keyword evidence="2" id="KW-0533">Nickel</keyword>
<evidence type="ECO:0000256" key="4">
    <source>
        <dbReference type="ARBA" id="ARBA00022723"/>
    </source>
</evidence>
<proteinExistence type="inferred from homology"/>
<dbReference type="NCBIfam" id="TIGR00072">
    <property type="entry name" value="hydrog_prot"/>
    <property type="match status" value="1"/>
</dbReference>
<name>A0A0W8G906_9ZZZZ</name>
<reference evidence="7" key="1">
    <citation type="journal article" date="2015" name="Proc. Natl. Acad. Sci. U.S.A.">
        <title>Networks of energetic and metabolic interactions define dynamics in microbial communities.</title>
        <authorList>
            <person name="Embree M."/>
            <person name="Liu J.K."/>
            <person name="Al-Bassam M.M."/>
            <person name="Zengler K."/>
        </authorList>
    </citation>
    <scope>NUCLEOTIDE SEQUENCE</scope>
</reference>
<accession>A0A0W8G906</accession>
<keyword evidence="4" id="KW-0479">Metal-binding</keyword>
<dbReference type="Gene3D" id="3.40.50.1450">
    <property type="entry name" value="HybD-like"/>
    <property type="match status" value="1"/>
</dbReference>
<dbReference type="AlphaFoldDB" id="A0A0W8G906"/>
<dbReference type="PRINTS" id="PR00446">
    <property type="entry name" value="HYDRGNUPTAKE"/>
</dbReference>
<evidence type="ECO:0000256" key="2">
    <source>
        <dbReference type="ARBA" id="ARBA00022596"/>
    </source>
</evidence>
<evidence type="ECO:0000256" key="3">
    <source>
        <dbReference type="ARBA" id="ARBA00022670"/>
    </source>
</evidence>
<dbReference type="EMBL" id="LNQE01000057">
    <property type="protein sequence ID" value="KUG29640.1"/>
    <property type="molecule type" value="Genomic_DNA"/>
</dbReference>
<dbReference type="GO" id="GO:0004190">
    <property type="term" value="F:aspartic-type endopeptidase activity"/>
    <property type="evidence" value="ECO:0007669"/>
    <property type="project" value="UniProtKB-KW"/>
</dbReference>
<keyword evidence="3 7" id="KW-0645">Protease</keyword>
<keyword evidence="5" id="KW-0064">Aspartyl protease</keyword>
<evidence type="ECO:0000256" key="5">
    <source>
        <dbReference type="ARBA" id="ARBA00022750"/>
    </source>
</evidence>
<dbReference type="InterPro" id="IPR023430">
    <property type="entry name" value="Pept_HybD-like_dom_sf"/>
</dbReference>
<sequence>MHDTVPKILVLGVGNILYTDEGVGVRAVEALLARYRFSENVTLMDGGTLGMRLMDPIMQCEKLIVIDAVLCGDEPGSVYLLTGDDLRKSLAFKNSMHQSDLVDTLIYCGLAGNRPEAVVVGIEPFDYQTMAVDITPQMAEKMPVILEVALEEIKKAGGRYEPVSSGGNGA</sequence>
<dbReference type="NCBIfam" id="TIGR00140">
    <property type="entry name" value="hupD"/>
    <property type="match status" value="1"/>
</dbReference>
<dbReference type="GO" id="GO:0016485">
    <property type="term" value="P:protein processing"/>
    <property type="evidence" value="ECO:0007669"/>
    <property type="project" value="InterPro"/>
</dbReference>
<evidence type="ECO:0000256" key="1">
    <source>
        <dbReference type="ARBA" id="ARBA00006814"/>
    </source>
</evidence>
<dbReference type="CDD" id="cd06062">
    <property type="entry name" value="H2MP_MemB-H2up"/>
    <property type="match status" value="1"/>
</dbReference>
<keyword evidence="6" id="KW-0378">Hydrolase</keyword>
<dbReference type="InterPro" id="IPR000671">
    <property type="entry name" value="Peptidase_A31"/>
</dbReference>
<dbReference type="PANTHER" id="PTHR30302:SF1">
    <property type="entry name" value="HYDROGENASE 2 MATURATION PROTEASE"/>
    <property type="match status" value="1"/>
</dbReference>
<comment type="similarity">
    <text evidence="1">Belongs to the peptidase A31 family.</text>
</comment>